<name>A0A2H1VV10_SPOFR</name>
<protein>
    <submittedName>
        <fullName evidence="1">SFRICE_029239</fullName>
    </submittedName>
</protein>
<proteinExistence type="predicted"/>
<evidence type="ECO:0000313" key="1">
    <source>
        <dbReference type="EMBL" id="SOQ44064.1"/>
    </source>
</evidence>
<dbReference type="AlphaFoldDB" id="A0A2H1VV10"/>
<gene>
    <name evidence="1" type="ORF">SFRICE_029239</name>
</gene>
<organism evidence="1">
    <name type="scientific">Spodoptera frugiperda</name>
    <name type="common">Fall armyworm</name>
    <dbReference type="NCBI Taxonomy" id="7108"/>
    <lineage>
        <taxon>Eukaryota</taxon>
        <taxon>Metazoa</taxon>
        <taxon>Ecdysozoa</taxon>
        <taxon>Arthropoda</taxon>
        <taxon>Hexapoda</taxon>
        <taxon>Insecta</taxon>
        <taxon>Pterygota</taxon>
        <taxon>Neoptera</taxon>
        <taxon>Endopterygota</taxon>
        <taxon>Lepidoptera</taxon>
        <taxon>Glossata</taxon>
        <taxon>Ditrysia</taxon>
        <taxon>Noctuoidea</taxon>
        <taxon>Noctuidae</taxon>
        <taxon>Amphipyrinae</taxon>
        <taxon>Spodoptera</taxon>
    </lineage>
</organism>
<dbReference type="EMBL" id="ODYU01004318">
    <property type="protein sequence ID" value="SOQ44064.1"/>
    <property type="molecule type" value="Genomic_DNA"/>
</dbReference>
<accession>A0A2H1VV10</accession>
<sequence length="237" mass="26401">MRRRNVTSVGTCIARTFPYEKKKHILVEPISTRAKRCVPMNMIGGNQTQPQQHSIAHFCWKSTLMGENHPMSSLIRVRGRSVRLSDKNHPVPTPAYIAGVPVSPLGSPQLRIRHQPYWAQLWWGDLQGARGNRIPCSELAAIVQPTKILCEHYSGRGFDPFDPRLLSIKLGVELSLNGLEVSPLSHCIGYQYLDKTNQSLGVEANTENHPMTSPALGETGGCVRFLLTKNHPVPLLL</sequence>
<reference evidence="1" key="1">
    <citation type="submission" date="2016-07" db="EMBL/GenBank/DDBJ databases">
        <authorList>
            <person name="Bretaudeau A."/>
        </authorList>
    </citation>
    <scope>NUCLEOTIDE SEQUENCE</scope>
    <source>
        <strain evidence="1">Rice</strain>
        <tissue evidence="1">Whole body</tissue>
    </source>
</reference>